<evidence type="ECO:0000313" key="2">
    <source>
        <dbReference type="Proteomes" id="UP001196980"/>
    </source>
</evidence>
<comment type="caution">
    <text evidence="1">The sequence shown here is derived from an EMBL/GenBank/DDBJ whole genome shotgun (WGS) entry which is preliminary data.</text>
</comment>
<reference evidence="1 2" key="1">
    <citation type="journal article" date="2020" name="J Geophys Res Biogeosci">
        <title>Magnetotaxis as an Adaptation to Enable Bacterial Shuttling of Microbial Sulfur and Sulfur Cycling Across Aquatic Oxic#Anoxic Interfaces.</title>
        <authorList>
            <person name="Li J."/>
            <person name="Liu P."/>
            <person name="Wang J."/>
            <person name="Roberts A.P."/>
            <person name="Pan Y."/>
        </authorList>
    </citation>
    <scope>NUCLEOTIDE SEQUENCE [LARGE SCALE GENOMIC DNA]</scope>
    <source>
        <strain evidence="1 2">MYR-1_YQ</strain>
    </source>
</reference>
<proteinExistence type="predicted"/>
<protein>
    <submittedName>
        <fullName evidence="1">Uncharacterized protein</fullName>
    </submittedName>
</protein>
<dbReference type="Proteomes" id="UP001196980">
    <property type="component" value="Unassembled WGS sequence"/>
</dbReference>
<dbReference type="EMBL" id="JABXWD010000146">
    <property type="protein sequence ID" value="MBV6341752.1"/>
    <property type="molecule type" value="Genomic_DNA"/>
</dbReference>
<evidence type="ECO:0000313" key="1">
    <source>
        <dbReference type="EMBL" id="MBV6341752.1"/>
    </source>
</evidence>
<accession>A0ABS6RZB1</accession>
<organism evidence="1 2">
    <name type="scientific">Candidatus Magnetobacterium casense</name>
    <dbReference type="NCBI Taxonomy" id="1455061"/>
    <lineage>
        <taxon>Bacteria</taxon>
        <taxon>Pseudomonadati</taxon>
        <taxon>Nitrospirota</taxon>
        <taxon>Thermodesulfovibrionia</taxon>
        <taxon>Thermodesulfovibrionales</taxon>
        <taxon>Candidatus Magnetobacteriaceae</taxon>
        <taxon>Candidatus Magnetobacterium</taxon>
    </lineage>
</organism>
<sequence length="798" mass="85996">MSVDTSKSYEALFTGTGITGPFEFTFPAWDDADVEVIRGDANGVETVLILDVDYEMSLAAGVGGEVNLVVALPTDEYLMIRSIRDYTQDQEYTETEKITAQSLNDALDKLAIHIQQVKEITERTPHFRRTCDPDIRDLVWSDPYPNYLIGWDSAGTAIQNYPTTSLSVPVFDWIGNYTDLADMVATIGAGSKTVVIDTAQAPSANVTIPNNIHLFFVQGGAINPAVGTTTTINNMWAPPGAQVFGGLGTIAFASTTTMKEAHTNWWGTTAAAINLAIVACAARNIPLYLPQGVITTDATIDFKTGMILRGAGGQYVDATQGTIITPTVAVTTAVRALLCYNVEFDNIHINMANMAANAIGYAHMGSWFVTGSRCSVTNYPTDGIGFLMRATGTGESGTLRGNFWNRYTDWDLDGDPVAKAGTAFKIDREASSTQTTTSTIFMNFRNDNATIGYNLERTGSGIIFIDCGAEAMTGAGIYLGTNSQAIKWDGGEIASCKGWGVDMTGTTWNRAIFRGTTFNANRFSITDTGVNWTWTNHAGNVFKLDQALTVPAPQVEAPPPPYTQVFENDVGLRGFATAAEVVAAGTWAYENGVFYIWTTGSVDPDTLASGTIKIVGDINFNAATLGYVHWEREGRNIPGLFAQNQQLTRTVSILPDITVNNKVLVTHGTATDQVWDWSGYNAGTNTFKHLRFIKADQTLTNAAAVAIDLSLGTECYLAITDATAPTIGAPSNAYVYQEFTLCVKNTHVAGVVVSFNAVFAFSAAAGPPYTIAAARWRSWQFKNFGSKWACMSDSGDLA</sequence>
<gene>
    <name evidence="1" type="ORF">HWQ67_09150</name>
</gene>
<keyword evidence="2" id="KW-1185">Reference proteome</keyword>
<name>A0ABS6RZB1_9BACT</name>
<dbReference type="RefSeq" id="WP_218252381.1">
    <property type="nucleotide sequence ID" value="NZ_JABXWD010000146.1"/>
</dbReference>